<feature type="binding site" evidence="13">
    <location>
        <begin position="145"/>
        <end position="146"/>
    </location>
    <ligand>
        <name>(S)-2,3,4,5-tetrahydrodipicolinate</name>
        <dbReference type="ChEBI" id="CHEBI:16845"/>
    </ligand>
</feature>
<dbReference type="SUPFAM" id="SSF51735">
    <property type="entry name" value="NAD(P)-binding Rossmann-fold domains"/>
    <property type="match status" value="1"/>
</dbReference>
<evidence type="ECO:0000313" key="16">
    <source>
        <dbReference type="EMBL" id="MEQ2545797.1"/>
    </source>
</evidence>
<dbReference type="PANTHER" id="PTHR20836:SF0">
    <property type="entry name" value="4-HYDROXY-TETRAHYDRODIPICOLINATE REDUCTASE 1, CHLOROPLASTIC-RELATED"/>
    <property type="match status" value="1"/>
</dbReference>
<dbReference type="EMBL" id="JBBMFL010000016">
    <property type="protein sequence ID" value="MEQ2545797.1"/>
    <property type="molecule type" value="Genomic_DNA"/>
</dbReference>
<comment type="pathway">
    <text evidence="9 13">Amino-acid biosynthesis; L-lysine biosynthesis via DAP pathway; (S)-tetrahydrodipicolinate from L-aspartate: step 4/4.</text>
</comment>
<sequence length="252" mass="27415">MKAAIIGYGKMGREIERILTERGHEAALVIDTDNAGELDAEHLAGIDVALEFTTPATAYANIRTCLENGTAVVSGTTGWTDRLAELQELCRERGGALFYASNYCLGVNLMFRLNRQLAAMIGRVGGYGVRIEEVHHTQKLDAPSGTAITLAEGILDNLADKQGWVNYAPGIAHATNRVERSEDTPADRIEIRSVREGAVPGIHTVTYESDDDMLELKHTIKNRRTLAMGAVVAAEFLCGKQGVFGMDDLLRN</sequence>
<dbReference type="PANTHER" id="PTHR20836">
    <property type="entry name" value="DIHYDRODIPICOLINATE REDUCTASE"/>
    <property type="match status" value="1"/>
</dbReference>
<comment type="caution">
    <text evidence="16">The sequence shown here is derived from an EMBL/GenBank/DDBJ whole genome shotgun (WGS) entry which is preliminary data.</text>
</comment>
<dbReference type="InterPro" id="IPR022664">
    <property type="entry name" value="DapB_N_CS"/>
</dbReference>
<feature type="domain" description="Dihydrodipicolinate reductase C-terminal" evidence="15">
    <location>
        <begin position="106"/>
        <end position="250"/>
    </location>
</feature>
<evidence type="ECO:0000256" key="10">
    <source>
        <dbReference type="ARBA" id="ARBA00038983"/>
    </source>
</evidence>
<dbReference type="InterPro" id="IPR023940">
    <property type="entry name" value="DHDPR_bac"/>
</dbReference>
<protein>
    <recommendedName>
        <fullName evidence="10 13">4-hydroxy-tetrahydrodipicolinate reductase</fullName>
        <shortName evidence="13">HTPA reductase</shortName>
        <ecNumber evidence="10 13">1.17.1.8</ecNumber>
    </recommendedName>
</protein>
<organism evidence="16 17">
    <name type="scientific">Alistipes intestinihominis</name>
    <dbReference type="NCBI Taxonomy" id="3133172"/>
    <lineage>
        <taxon>Bacteria</taxon>
        <taxon>Pseudomonadati</taxon>
        <taxon>Bacteroidota</taxon>
        <taxon>Bacteroidia</taxon>
        <taxon>Bacteroidales</taxon>
        <taxon>Rikenellaceae</taxon>
        <taxon>Alistipes</taxon>
    </lineage>
</organism>
<dbReference type="Pfam" id="PF01113">
    <property type="entry name" value="DapB_N"/>
    <property type="match status" value="1"/>
</dbReference>
<comment type="catalytic activity">
    <reaction evidence="12 13">
        <text>(S)-2,3,4,5-tetrahydrodipicolinate + NAD(+) + H2O = (2S,4S)-4-hydroxy-2,3,4,5-tetrahydrodipicolinate + NADH + H(+)</text>
        <dbReference type="Rhea" id="RHEA:35323"/>
        <dbReference type="ChEBI" id="CHEBI:15377"/>
        <dbReference type="ChEBI" id="CHEBI:15378"/>
        <dbReference type="ChEBI" id="CHEBI:16845"/>
        <dbReference type="ChEBI" id="CHEBI:57540"/>
        <dbReference type="ChEBI" id="CHEBI:57945"/>
        <dbReference type="ChEBI" id="CHEBI:67139"/>
        <dbReference type="EC" id="1.17.1.8"/>
    </reaction>
</comment>
<feature type="binding site" evidence="13">
    <location>
        <position position="136"/>
    </location>
    <ligand>
        <name>(S)-2,3,4,5-tetrahydrodipicolinate</name>
        <dbReference type="ChEBI" id="CHEBI:16845"/>
    </ligand>
</feature>
<comment type="catalytic activity">
    <reaction evidence="11 13">
        <text>(S)-2,3,4,5-tetrahydrodipicolinate + NADP(+) + H2O = (2S,4S)-4-hydroxy-2,3,4,5-tetrahydrodipicolinate + NADPH + H(+)</text>
        <dbReference type="Rhea" id="RHEA:35331"/>
        <dbReference type="ChEBI" id="CHEBI:15377"/>
        <dbReference type="ChEBI" id="CHEBI:15378"/>
        <dbReference type="ChEBI" id="CHEBI:16845"/>
        <dbReference type="ChEBI" id="CHEBI:57783"/>
        <dbReference type="ChEBI" id="CHEBI:58349"/>
        <dbReference type="ChEBI" id="CHEBI:67139"/>
        <dbReference type="EC" id="1.17.1.8"/>
    </reaction>
</comment>
<dbReference type="HAMAP" id="MF_00102">
    <property type="entry name" value="DapB"/>
    <property type="match status" value="1"/>
</dbReference>
<feature type="active site" description="Proton donor/acceptor" evidence="13">
    <location>
        <position position="135"/>
    </location>
</feature>
<proteinExistence type="inferred from homology"/>
<keyword evidence="2 13" id="KW-0963">Cytoplasm</keyword>
<dbReference type="InterPro" id="IPR022663">
    <property type="entry name" value="DapB_C"/>
</dbReference>
<evidence type="ECO:0000259" key="14">
    <source>
        <dbReference type="Pfam" id="PF01113"/>
    </source>
</evidence>
<feature type="binding site" evidence="13">
    <location>
        <begin position="75"/>
        <end position="77"/>
    </location>
    <ligand>
        <name>NAD(+)</name>
        <dbReference type="ChEBI" id="CHEBI:57540"/>
    </ligand>
</feature>
<keyword evidence="3 13" id="KW-0028">Amino-acid biosynthesis</keyword>
<dbReference type="GO" id="GO:0008839">
    <property type="term" value="F:4-hydroxy-tetrahydrodipicolinate reductase"/>
    <property type="evidence" value="ECO:0007669"/>
    <property type="project" value="UniProtKB-EC"/>
</dbReference>
<dbReference type="Gene3D" id="3.40.50.720">
    <property type="entry name" value="NAD(P)-binding Rossmann-like Domain"/>
    <property type="match status" value="1"/>
</dbReference>
<keyword evidence="5 13" id="KW-0220">Diaminopimelate biosynthesis</keyword>
<feature type="binding site" evidence="13">
    <location>
        <position position="31"/>
    </location>
    <ligand>
        <name>NAD(+)</name>
        <dbReference type="ChEBI" id="CHEBI:57540"/>
    </ligand>
</feature>
<dbReference type="Proteomes" id="UP001460202">
    <property type="component" value="Unassembled WGS sequence"/>
</dbReference>
<dbReference type="RefSeq" id="WP_349094459.1">
    <property type="nucleotide sequence ID" value="NZ_JBBMFL010000016.1"/>
</dbReference>
<evidence type="ECO:0000256" key="8">
    <source>
        <dbReference type="ARBA" id="ARBA00023154"/>
    </source>
</evidence>
<dbReference type="CDD" id="cd02274">
    <property type="entry name" value="DHDPR_N"/>
    <property type="match status" value="1"/>
</dbReference>
<feature type="active site" description="Proton donor" evidence="13">
    <location>
        <position position="139"/>
    </location>
</feature>
<keyword evidence="4 13" id="KW-0521">NADP</keyword>
<gene>
    <name evidence="13 16" type="primary">dapB</name>
    <name evidence="16" type="ORF">WMO46_12670</name>
</gene>
<comment type="caution">
    <text evidence="13">Lacks conserved residue(s) required for the propagation of feature annotation.</text>
</comment>
<feature type="binding site" evidence="13">
    <location>
        <begin position="100"/>
        <end position="103"/>
    </location>
    <ligand>
        <name>NAD(+)</name>
        <dbReference type="ChEBI" id="CHEBI:57540"/>
    </ligand>
</feature>
<evidence type="ECO:0000256" key="12">
    <source>
        <dbReference type="ARBA" id="ARBA00049396"/>
    </source>
</evidence>
<keyword evidence="6 13" id="KW-0560">Oxidoreductase</keyword>
<comment type="subunit">
    <text evidence="13">Homotetramer.</text>
</comment>
<evidence type="ECO:0000313" key="17">
    <source>
        <dbReference type="Proteomes" id="UP001460202"/>
    </source>
</evidence>
<evidence type="ECO:0000256" key="2">
    <source>
        <dbReference type="ARBA" id="ARBA00022490"/>
    </source>
</evidence>
<name>A0ABV1GZF5_9BACT</name>
<comment type="subcellular location">
    <subcellularLocation>
        <location evidence="13">Cytoplasm</location>
    </subcellularLocation>
</comment>
<dbReference type="InterPro" id="IPR000846">
    <property type="entry name" value="DapB_N"/>
</dbReference>
<dbReference type="NCBIfam" id="TIGR00036">
    <property type="entry name" value="dapB"/>
    <property type="match status" value="1"/>
</dbReference>
<keyword evidence="7 13" id="KW-0520">NAD</keyword>
<dbReference type="SUPFAM" id="SSF55347">
    <property type="entry name" value="Glyceraldehyde-3-phosphate dehydrogenase-like, C-terminal domain"/>
    <property type="match status" value="1"/>
</dbReference>
<evidence type="ECO:0000256" key="11">
    <source>
        <dbReference type="ARBA" id="ARBA00049080"/>
    </source>
</evidence>
<comment type="caution">
    <text evidence="13">Was originally thought to be a dihydrodipicolinate reductase (DHDPR), catalyzing the conversion of dihydrodipicolinate to tetrahydrodipicolinate. However, it was shown in E.coli that the substrate of the enzymatic reaction is not dihydrodipicolinate (DHDP) but in fact (2S,4S)-4-hydroxy-2,3,4,5-tetrahydrodipicolinic acid (HTPA), the product released by the DapA-catalyzed reaction.</text>
</comment>
<evidence type="ECO:0000256" key="4">
    <source>
        <dbReference type="ARBA" id="ARBA00022857"/>
    </source>
</evidence>
<evidence type="ECO:0000256" key="1">
    <source>
        <dbReference type="ARBA" id="ARBA00006642"/>
    </source>
</evidence>
<evidence type="ECO:0000256" key="3">
    <source>
        <dbReference type="ARBA" id="ARBA00022605"/>
    </source>
</evidence>
<evidence type="ECO:0000256" key="13">
    <source>
        <dbReference type="HAMAP-Rule" id="MF_00102"/>
    </source>
</evidence>
<keyword evidence="8 13" id="KW-0457">Lysine biosynthesis</keyword>
<reference evidence="16 17" key="1">
    <citation type="submission" date="2024-03" db="EMBL/GenBank/DDBJ databases">
        <title>Human intestinal bacterial collection.</title>
        <authorList>
            <person name="Pauvert C."/>
            <person name="Hitch T.C.A."/>
            <person name="Clavel T."/>
        </authorList>
    </citation>
    <scope>NUCLEOTIDE SEQUENCE [LARGE SCALE GENOMIC DNA]</scope>
    <source>
        <strain evidence="16 17">CLA-KB-H122</strain>
    </source>
</reference>
<evidence type="ECO:0000256" key="7">
    <source>
        <dbReference type="ARBA" id="ARBA00023027"/>
    </source>
</evidence>
<evidence type="ECO:0000256" key="6">
    <source>
        <dbReference type="ARBA" id="ARBA00023002"/>
    </source>
</evidence>
<comment type="similarity">
    <text evidence="1 13">Belongs to the DapB family.</text>
</comment>
<keyword evidence="17" id="KW-1185">Reference proteome</keyword>
<feature type="domain" description="Dihydrodipicolinate reductase N-terminal" evidence="14">
    <location>
        <begin position="1"/>
        <end position="103"/>
    </location>
</feature>
<evidence type="ECO:0000259" key="15">
    <source>
        <dbReference type="Pfam" id="PF05173"/>
    </source>
</evidence>
<dbReference type="PIRSF" id="PIRSF000161">
    <property type="entry name" value="DHPR"/>
    <property type="match status" value="1"/>
</dbReference>
<dbReference type="Pfam" id="PF05173">
    <property type="entry name" value="DapB_C"/>
    <property type="match status" value="1"/>
</dbReference>
<dbReference type="EC" id="1.17.1.8" evidence="10 13"/>
<evidence type="ECO:0000256" key="9">
    <source>
        <dbReference type="ARBA" id="ARBA00037922"/>
    </source>
</evidence>
<evidence type="ECO:0000256" key="5">
    <source>
        <dbReference type="ARBA" id="ARBA00022915"/>
    </source>
</evidence>
<comment type="function">
    <text evidence="13">Catalyzes the conversion of 4-hydroxy-tetrahydrodipicolinate (HTPA) to tetrahydrodipicolinate.</text>
</comment>
<dbReference type="InterPro" id="IPR036291">
    <property type="entry name" value="NAD(P)-bd_dom_sf"/>
</dbReference>
<dbReference type="Gene3D" id="3.30.360.10">
    <property type="entry name" value="Dihydrodipicolinate Reductase, domain 2"/>
    <property type="match status" value="1"/>
</dbReference>
<dbReference type="PROSITE" id="PS01298">
    <property type="entry name" value="DAPB"/>
    <property type="match status" value="1"/>
</dbReference>
<accession>A0ABV1GZF5</accession>